<dbReference type="SMART" id="SM00448">
    <property type="entry name" value="REC"/>
    <property type="match status" value="1"/>
</dbReference>
<evidence type="ECO:0000313" key="6">
    <source>
        <dbReference type="EMBL" id="MFC5272146.1"/>
    </source>
</evidence>
<feature type="domain" description="HTH luxR-type" evidence="4">
    <location>
        <begin position="144"/>
        <end position="209"/>
    </location>
</feature>
<keyword evidence="1 3" id="KW-0597">Phosphoprotein</keyword>
<dbReference type="SMART" id="SM00421">
    <property type="entry name" value="HTH_LUXR"/>
    <property type="match status" value="1"/>
</dbReference>
<dbReference type="Pfam" id="PF00196">
    <property type="entry name" value="GerE"/>
    <property type="match status" value="1"/>
</dbReference>
<evidence type="ECO:0000313" key="7">
    <source>
        <dbReference type="Proteomes" id="UP001596161"/>
    </source>
</evidence>
<comment type="caution">
    <text evidence="6">The sequence shown here is derived from an EMBL/GenBank/DDBJ whole genome shotgun (WGS) entry which is preliminary data.</text>
</comment>
<dbReference type="PRINTS" id="PR00038">
    <property type="entry name" value="HTHLUXR"/>
</dbReference>
<dbReference type="Pfam" id="PF00072">
    <property type="entry name" value="Response_reg"/>
    <property type="match status" value="1"/>
</dbReference>
<keyword evidence="2" id="KW-0238">DNA-binding</keyword>
<name>A0ABW0EG12_9BACT</name>
<dbReference type="InterPro" id="IPR058245">
    <property type="entry name" value="NreC/VraR/RcsB-like_REC"/>
</dbReference>
<dbReference type="InterPro" id="IPR016032">
    <property type="entry name" value="Sig_transdc_resp-reg_C-effctor"/>
</dbReference>
<feature type="modified residue" description="4-aspartylphosphate" evidence="3">
    <location>
        <position position="58"/>
    </location>
</feature>
<dbReference type="InterPro" id="IPR001789">
    <property type="entry name" value="Sig_transdc_resp-reg_receiver"/>
</dbReference>
<dbReference type="Gene3D" id="3.40.50.2300">
    <property type="match status" value="1"/>
</dbReference>
<dbReference type="InterPro" id="IPR039420">
    <property type="entry name" value="WalR-like"/>
</dbReference>
<dbReference type="EMBL" id="JBHSKT010000012">
    <property type="protein sequence ID" value="MFC5272146.1"/>
    <property type="molecule type" value="Genomic_DNA"/>
</dbReference>
<dbReference type="Proteomes" id="UP001596161">
    <property type="component" value="Unassembled WGS sequence"/>
</dbReference>
<accession>A0ABW0EG12</accession>
<evidence type="ECO:0000256" key="2">
    <source>
        <dbReference type="ARBA" id="ARBA00023125"/>
    </source>
</evidence>
<protein>
    <submittedName>
        <fullName evidence="6">Response regulator</fullName>
    </submittedName>
</protein>
<reference evidence="7" key="1">
    <citation type="journal article" date="2019" name="Int. J. Syst. Evol. Microbiol.">
        <title>The Global Catalogue of Microorganisms (GCM) 10K type strain sequencing project: providing services to taxonomists for standard genome sequencing and annotation.</title>
        <authorList>
            <consortium name="The Broad Institute Genomics Platform"/>
            <consortium name="The Broad Institute Genome Sequencing Center for Infectious Disease"/>
            <person name="Wu L."/>
            <person name="Ma J."/>
        </authorList>
    </citation>
    <scope>NUCLEOTIDE SEQUENCE [LARGE SCALE GENOMIC DNA]</scope>
    <source>
        <strain evidence="7">KACC 12602</strain>
    </source>
</reference>
<dbReference type="PROSITE" id="PS50110">
    <property type="entry name" value="RESPONSE_REGULATORY"/>
    <property type="match status" value="1"/>
</dbReference>
<organism evidence="6 7">
    <name type="scientific">Adhaeribacter terreus</name>
    <dbReference type="NCBI Taxonomy" id="529703"/>
    <lineage>
        <taxon>Bacteria</taxon>
        <taxon>Pseudomonadati</taxon>
        <taxon>Bacteroidota</taxon>
        <taxon>Cytophagia</taxon>
        <taxon>Cytophagales</taxon>
        <taxon>Hymenobacteraceae</taxon>
        <taxon>Adhaeribacter</taxon>
    </lineage>
</organism>
<evidence type="ECO:0000259" key="5">
    <source>
        <dbReference type="PROSITE" id="PS50110"/>
    </source>
</evidence>
<evidence type="ECO:0000259" key="4">
    <source>
        <dbReference type="PROSITE" id="PS50043"/>
    </source>
</evidence>
<evidence type="ECO:0000256" key="1">
    <source>
        <dbReference type="ARBA" id="ARBA00022553"/>
    </source>
</evidence>
<dbReference type="InterPro" id="IPR000792">
    <property type="entry name" value="Tscrpt_reg_LuxR_C"/>
</dbReference>
<proteinExistence type="predicted"/>
<dbReference type="PANTHER" id="PTHR43214">
    <property type="entry name" value="TWO-COMPONENT RESPONSE REGULATOR"/>
    <property type="match status" value="1"/>
</dbReference>
<gene>
    <name evidence="6" type="ORF">ACFPIB_16135</name>
</gene>
<dbReference type="InterPro" id="IPR011006">
    <property type="entry name" value="CheY-like_superfamily"/>
</dbReference>
<dbReference type="PROSITE" id="PS00622">
    <property type="entry name" value="HTH_LUXR_1"/>
    <property type="match status" value="1"/>
</dbReference>
<dbReference type="SUPFAM" id="SSF52172">
    <property type="entry name" value="CheY-like"/>
    <property type="match status" value="1"/>
</dbReference>
<dbReference type="SUPFAM" id="SSF46894">
    <property type="entry name" value="C-terminal effector domain of the bipartite response regulators"/>
    <property type="match status" value="1"/>
</dbReference>
<dbReference type="CDD" id="cd17535">
    <property type="entry name" value="REC_NarL-like"/>
    <property type="match status" value="1"/>
</dbReference>
<sequence>MKDMTTIGIIEDDTTIREGLRTFLNRQSGLSCAVLVDSIEEFLNLDNEARRVDILLLDIGLPGMSGLDGLRLLKQHLPDTKIIMSTGNEESTYIFRSFNAGANGYLLKNNLFFEVKTAIDSVREGNGYLSPIVTRKVLDFFNAPKHEEIEITSRERQIVQCLVDGLSYKLIADKLDISLDTVRFHLKNLYKKLRVNSKSEVVSKALKTNLIGS</sequence>
<evidence type="ECO:0000256" key="3">
    <source>
        <dbReference type="PROSITE-ProRule" id="PRU00169"/>
    </source>
</evidence>
<dbReference type="RefSeq" id="WP_378018504.1">
    <property type="nucleotide sequence ID" value="NZ_JBHSKT010000012.1"/>
</dbReference>
<dbReference type="CDD" id="cd06170">
    <property type="entry name" value="LuxR_C_like"/>
    <property type="match status" value="1"/>
</dbReference>
<feature type="domain" description="Response regulatory" evidence="5">
    <location>
        <begin position="6"/>
        <end position="123"/>
    </location>
</feature>
<dbReference type="PROSITE" id="PS50043">
    <property type="entry name" value="HTH_LUXR_2"/>
    <property type="match status" value="1"/>
</dbReference>
<keyword evidence="7" id="KW-1185">Reference proteome</keyword>